<reference evidence="8 9" key="1">
    <citation type="journal article" date="2018" name="Front. Microbiol.">
        <title>Genomic and genetic insights into a cosmopolitan fungus, Paecilomyces variotii (Eurotiales).</title>
        <authorList>
            <person name="Urquhart A.S."/>
            <person name="Mondo S.J."/>
            <person name="Makela M.R."/>
            <person name="Hane J.K."/>
            <person name="Wiebenga A."/>
            <person name="He G."/>
            <person name="Mihaltcheva S."/>
            <person name="Pangilinan J."/>
            <person name="Lipzen A."/>
            <person name="Barry K."/>
            <person name="de Vries R.P."/>
            <person name="Grigoriev I.V."/>
            <person name="Idnurm A."/>
        </authorList>
    </citation>
    <scope>NUCLEOTIDE SEQUENCE [LARGE SCALE GENOMIC DNA]</scope>
    <source>
        <strain evidence="8 9">CBS 101075</strain>
    </source>
</reference>
<evidence type="ECO:0000256" key="2">
    <source>
        <dbReference type="ARBA" id="ARBA00022741"/>
    </source>
</evidence>
<dbReference type="STRING" id="264951.A0A443I3R6"/>
<dbReference type="GO" id="GO:0007131">
    <property type="term" value="P:reciprocal meiotic recombination"/>
    <property type="evidence" value="ECO:0007669"/>
    <property type="project" value="TreeGrafter"/>
</dbReference>
<feature type="compositionally biased region" description="Low complexity" evidence="6">
    <location>
        <begin position="28"/>
        <end position="41"/>
    </location>
</feature>
<dbReference type="InterPro" id="IPR011184">
    <property type="entry name" value="DNA_mismatch_repair_Msh2"/>
</dbReference>
<evidence type="ECO:0000256" key="5">
    <source>
        <dbReference type="ARBA" id="ARBA00023254"/>
    </source>
</evidence>
<feature type="compositionally biased region" description="Polar residues" evidence="6">
    <location>
        <begin position="1"/>
        <end position="25"/>
    </location>
</feature>
<evidence type="ECO:0000256" key="6">
    <source>
        <dbReference type="SAM" id="MobiDB-lite"/>
    </source>
</evidence>
<dbReference type="EMBL" id="RCNU01000002">
    <property type="protein sequence ID" value="RWQ98739.1"/>
    <property type="molecule type" value="Genomic_DNA"/>
</dbReference>
<dbReference type="PIRSF" id="PIRSF005813">
    <property type="entry name" value="MSH2"/>
    <property type="match status" value="1"/>
</dbReference>
<dbReference type="Gene3D" id="3.40.50.300">
    <property type="entry name" value="P-loop containing nucleotide triphosphate hydrolases"/>
    <property type="match status" value="1"/>
</dbReference>
<dbReference type="Proteomes" id="UP000283841">
    <property type="component" value="Unassembled WGS sequence"/>
</dbReference>
<feature type="compositionally biased region" description="Polar residues" evidence="6">
    <location>
        <begin position="846"/>
        <end position="860"/>
    </location>
</feature>
<dbReference type="InterPro" id="IPR045076">
    <property type="entry name" value="MutS"/>
</dbReference>
<name>A0A443I3R6_BYSSP</name>
<comment type="caution">
    <text evidence="8">The sequence shown here is derived from an EMBL/GenBank/DDBJ whole genome shotgun (WGS) entry which is preliminary data.</text>
</comment>
<dbReference type="Pfam" id="PF05188">
    <property type="entry name" value="MutS_II"/>
    <property type="match status" value="1"/>
</dbReference>
<keyword evidence="5" id="KW-0469">Meiosis</keyword>
<dbReference type="InterPro" id="IPR000432">
    <property type="entry name" value="DNA_mismatch_repair_MutS_C"/>
</dbReference>
<dbReference type="PANTHER" id="PTHR11361">
    <property type="entry name" value="DNA MISMATCH REPAIR PROTEIN MUTS FAMILY MEMBER"/>
    <property type="match status" value="1"/>
</dbReference>
<dbReference type="RefSeq" id="XP_028488384.1">
    <property type="nucleotide sequence ID" value="XM_028630120.1"/>
</dbReference>
<dbReference type="Gene3D" id="1.10.1420.10">
    <property type="match status" value="2"/>
</dbReference>
<evidence type="ECO:0000256" key="3">
    <source>
        <dbReference type="ARBA" id="ARBA00022840"/>
    </source>
</evidence>
<dbReference type="GO" id="GO:0005524">
    <property type="term" value="F:ATP binding"/>
    <property type="evidence" value="ECO:0007669"/>
    <property type="project" value="UniProtKB-KW"/>
</dbReference>
<dbReference type="SUPFAM" id="SSF52540">
    <property type="entry name" value="P-loop containing nucleoside triphosphate hydrolases"/>
    <property type="match status" value="1"/>
</dbReference>
<feature type="region of interest" description="Disordered" evidence="6">
    <location>
        <begin position="1"/>
        <end position="41"/>
    </location>
</feature>
<dbReference type="GO" id="GO:0006298">
    <property type="term" value="P:mismatch repair"/>
    <property type="evidence" value="ECO:0007669"/>
    <property type="project" value="InterPro"/>
</dbReference>
<dbReference type="InterPro" id="IPR007860">
    <property type="entry name" value="DNA_mmatch_repair_MutS_con_dom"/>
</dbReference>
<evidence type="ECO:0000256" key="1">
    <source>
        <dbReference type="ARBA" id="ARBA00006271"/>
    </source>
</evidence>
<dbReference type="AlphaFoldDB" id="A0A443I3R6"/>
<dbReference type="InterPro" id="IPR027417">
    <property type="entry name" value="P-loop_NTPase"/>
</dbReference>
<dbReference type="GeneID" id="39599397"/>
<dbReference type="Gene3D" id="3.30.420.110">
    <property type="entry name" value="MutS, connector domain"/>
    <property type="match status" value="1"/>
</dbReference>
<evidence type="ECO:0000313" key="8">
    <source>
        <dbReference type="EMBL" id="RWQ98739.1"/>
    </source>
</evidence>
<accession>A0A443I3R6</accession>
<dbReference type="Pfam" id="PF00488">
    <property type="entry name" value="MutS_V"/>
    <property type="match status" value="1"/>
</dbReference>
<dbReference type="FunFam" id="1.10.1420.10:FF:000013">
    <property type="entry name" value="mutS protein homolog 4"/>
    <property type="match status" value="1"/>
</dbReference>
<dbReference type="InterPro" id="IPR036187">
    <property type="entry name" value="DNA_mismatch_repair_MutS_sf"/>
</dbReference>
<proteinExistence type="inferred from homology"/>
<protein>
    <submittedName>
        <fullName evidence="8">DNA mismatch repair protein Msh4</fullName>
    </submittedName>
</protein>
<evidence type="ECO:0000259" key="7">
    <source>
        <dbReference type="PROSITE" id="PS00486"/>
    </source>
</evidence>
<dbReference type="Pfam" id="PF05190">
    <property type="entry name" value="MutS_IV"/>
    <property type="match status" value="1"/>
</dbReference>
<feature type="compositionally biased region" description="Polar residues" evidence="6">
    <location>
        <begin position="881"/>
        <end position="890"/>
    </location>
</feature>
<dbReference type="SUPFAM" id="SSF48334">
    <property type="entry name" value="DNA repair protein MutS, domain III"/>
    <property type="match status" value="1"/>
</dbReference>
<dbReference type="VEuPathDB" id="FungiDB:C8Q69DRAFT_460000"/>
<feature type="compositionally biased region" description="Acidic residues" evidence="6">
    <location>
        <begin position="823"/>
        <end position="844"/>
    </location>
</feature>
<dbReference type="InterPro" id="IPR007696">
    <property type="entry name" value="DNA_mismatch_repair_MutS_core"/>
</dbReference>
<keyword evidence="4" id="KW-0238">DNA-binding</keyword>
<feature type="domain" description="DNA mismatch repair proteins mutS family" evidence="7">
    <location>
        <begin position="646"/>
        <end position="662"/>
    </location>
</feature>
<evidence type="ECO:0000313" key="9">
    <source>
        <dbReference type="Proteomes" id="UP000283841"/>
    </source>
</evidence>
<sequence length="890" mass="99307">MASSFSTGTSYPYDQGTTTTTSSRHPSGRPNTGRPRTGRPMTAATSIASQDIICAISESRGISSTVGLAFVNLSTSEAVLCQICDSQTYVKTINKIDVFEPTEILFMSTARDIQSKLYSIVQENLPDLKTTTIDRKYWSERTGHEYVDRLAFQEDLETIKITLEGNYFATCSLAAVLKYVEVELGMSFSFHSLRIKFEPSQGSMMIDLATVVSLELIQNVQNTKSKDSLFGLLNETLTPMGARLLRSNILQPSTEPRKITGRYDALEELTTNEDMFFSIRQALKNFVDSDRIITSLILIPTKLSLQYAEQCINKVIMLKTYVSSIKPVYDALATAQSELLLNIRDLCNPTRHRAIQELIDATLNEDVTYQTRPLDLRNQRTYAIKAGVNSLLDVARQTYKEANADAVELVSALAEAHNLVLDLKFDPARQYYISMSTGELENGPLPDIFINVFRKKNTIECQTLDLVKLNQKIMDSHNEVVNMSDRSIQELIEDIRSEISVLFKVSEAIAILDMLTAFAQLVTTQDYVRPELTDVLAIKAGRHPIKERIQSNKFVPNDAYAAQQSRFQIITGCNMSGKSTYIRSLALMTIMAQIGCFVPAQYASFPIVHQLFARVSTTDDIEANMSTFTAEMREMSFILHNIEPRSMVIVDELGRGTSTTDGLAIAIAIAEALVESHALVWFATHFRDLARIMSERSGVVNLHLAVELSPEASKMTMLYRIAEGHVQEKFYGLALAKLVALPPRVLEVAANVSEKLTEIVERRQGSSKAVAIARRRNLILRLKEQLMQAKDGNMEDVALKEWLSKLQEEFILQLAAVDAEFASSDDDDNEQDDVEEELISEVSEDANYSTEEMDQGSGSSQRDHRDECSDLLDDSPGPRGGSSTDNQVEG</sequence>
<gene>
    <name evidence="8" type="ORF">C8Q69DRAFT_460000</name>
</gene>
<dbReference type="GO" id="GO:0030983">
    <property type="term" value="F:mismatched DNA binding"/>
    <property type="evidence" value="ECO:0007669"/>
    <property type="project" value="InterPro"/>
</dbReference>
<comment type="similarity">
    <text evidence="1">Belongs to the DNA mismatch repair MutS family.</text>
</comment>
<keyword evidence="2" id="KW-0547">Nucleotide-binding</keyword>
<dbReference type="InterPro" id="IPR036678">
    <property type="entry name" value="MutS_con_dom_sf"/>
</dbReference>
<dbReference type="InterPro" id="IPR007861">
    <property type="entry name" value="DNA_mismatch_repair_MutS_clamp"/>
</dbReference>
<dbReference type="GO" id="GO:0005634">
    <property type="term" value="C:nucleus"/>
    <property type="evidence" value="ECO:0007669"/>
    <property type="project" value="TreeGrafter"/>
</dbReference>
<dbReference type="FunFam" id="3.40.50.300:FF:002054">
    <property type="entry name" value="DNA mismatch repair protein MSH4"/>
    <property type="match status" value="1"/>
</dbReference>
<dbReference type="SUPFAM" id="SSF53150">
    <property type="entry name" value="DNA repair protein MutS, domain II"/>
    <property type="match status" value="1"/>
</dbReference>
<evidence type="ECO:0000256" key="4">
    <source>
        <dbReference type="ARBA" id="ARBA00023125"/>
    </source>
</evidence>
<dbReference type="SMART" id="SM00533">
    <property type="entry name" value="MUTSd"/>
    <property type="match status" value="1"/>
</dbReference>
<dbReference type="GO" id="GO:0140664">
    <property type="term" value="F:ATP-dependent DNA damage sensor activity"/>
    <property type="evidence" value="ECO:0007669"/>
    <property type="project" value="InterPro"/>
</dbReference>
<keyword evidence="3" id="KW-0067">ATP-binding</keyword>
<dbReference type="Pfam" id="PF05192">
    <property type="entry name" value="MutS_III"/>
    <property type="match status" value="1"/>
</dbReference>
<organism evidence="8 9">
    <name type="scientific">Byssochlamys spectabilis</name>
    <name type="common">Paecilomyces variotii</name>
    <dbReference type="NCBI Taxonomy" id="264951"/>
    <lineage>
        <taxon>Eukaryota</taxon>
        <taxon>Fungi</taxon>
        <taxon>Dikarya</taxon>
        <taxon>Ascomycota</taxon>
        <taxon>Pezizomycotina</taxon>
        <taxon>Eurotiomycetes</taxon>
        <taxon>Eurotiomycetidae</taxon>
        <taxon>Eurotiales</taxon>
        <taxon>Thermoascaceae</taxon>
        <taxon>Paecilomyces</taxon>
    </lineage>
</organism>
<feature type="region of interest" description="Disordered" evidence="6">
    <location>
        <begin position="822"/>
        <end position="890"/>
    </location>
</feature>
<dbReference type="PANTHER" id="PTHR11361:SF21">
    <property type="entry name" value="MUTS PROTEIN HOMOLOG 4"/>
    <property type="match status" value="1"/>
</dbReference>
<dbReference type="SMART" id="SM00534">
    <property type="entry name" value="MUTSac"/>
    <property type="match status" value="1"/>
</dbReference>
<keyword evidence="9" id="KW-1185">Reference proteome</keyword>
<dbReference type="PROSITE" id="PS00486">
    <property type="entry name" value="DNA_MISMATCH_REPAIR_2"/>
    <property type="match status" value="1"/>
</dbReference>